<dbReference type="OrthoDB" id="296065at2759"/>
<evidence type="ECO:0000256" key="6">
    <source>
        <dbReference type="ARBA" id="ARBA00067484"/>
    </source>
</evidence>
<dbReference type="PROSITE" id="PS00092">
    <property type="entry name" value="N6_MTASE"/>
    <property type="match status" value="1"/>
</dbReference>
<reference evidence="9 10" key="1">
    <citation type="submission" date="2012-04" db="EMBL/GenBank/DDBJ databases">
        <title>The Genome Sequence of Loa loa.</title>
        <authorList>
            <consortium name="The Broad Institute Genome Sequencing Platform"/>
            <consortium name="Broad Institute Genome Sequencing Center for Infectious Disease"/>
            <person name="Nutman T.B."/>
            <person name="Fink D.L."/>
            <person name="Russ C."/>
            <person name="Young S."/>
            <person name="Zeng Q."/>
            <person name="Gargeya S."/>
            <person name="Alvarado L."/>
            <person name="Berlin A."/>
            <person name="Chapman S.B."/>
            <person name="Chen Z."/>
            <person name="Freedman E."/>
            <person name="Gellesch M."/>
            <person name="Goldberg J."/>
            <person name="Griggs A."/>
            <person name="Gujja S."/>
            <person name="Heilman E.R."/>
            <person name="Heiman D."/>
            <person name="Howarth C."/>
            <person name="Mehta T."/>
            <person name="Neiman D."/>
            <person name="Pearson M."/>
            <person name="Roberts A."/>
            <person name="Saif S."/>
            <person name="Shea T."/>
            <person name="Shenoy N."/>
            <person name="Sisk P."/>
            <person name="Stolte C."/>
            <person name="Sykes S."/>
            <person name="White J."/>
            <person name="Yandava C."/>
            <person name="Haas B."/>
            <person name="Henn M.R."/>
            <person name="Nusbaum C."/>
            <person name="Birren B."/>
        </authorList>
    </citation>
    <scope>NUCLEOTIDE SEQUENCE [LARGE SCALE GENOMIC DNA]</scope>
</reference>
<dbReference type="EMBL" id="JH712460">
    <property type="protein sequence ID" value="EFO20762.2"/>
    <property type="molecule type" value="Genomic_DNA"/>
</dbReference>
<dbReference type="OMA" id="AFNKWSR"/>
<evidence type="ECO:0000313" key="9">
    <source>
        <dbReference type="EMBL" id="EFO20762.2"/>
    </source>
</evidence>
<dbReference type="InterPro" id="IPR000241">
    <property type="entry name" value="RlmKL-like_Mtase"/>
</dbReference>
<dbReference type="Proteomes" id="UP000095285">
    <property type="component" value="Unassembled WGS sequence"/>
</dbReference>
<evidence type="ECO:0000313" key="10">
    <source>
        <dbReference type="Proteomes" id="UP000095285"/>
    </source>
</evidence>
<evidence type="ECO:0000256" key="2">
    <source>
        <dbReference type="ARBA" id="ARBA00022679"/>
    </source>
</evidence>
<dbReference type="Gene3D" id="3.40.50.150">
    <property type="entry name" value="Vaccinia Virus protein VP39"/>
    <property type="match status" value="1"/>
</dbReference>
<accession>A0A1S0TVY1</accession>
<feature type="domain" description="Ribosomal RNA large subunit methyltransferase K/L-like methyltransferase" evidence="8">
    <location>
        <begin position="96"/>
        <end position="226"/>
    </location>
</feature>
<evidence type="ECO:0000313" key="11">
    <source>
        <dbReference type="WBParaSite" id="EN70_10587"/>
    </source>
</evidence>
<protein>
    <recommendedName>
        <fullName evidence="6">tRNA (guanine(10)-N(2))-methyltransferase TRMT11</fullName>
    </recommendedName>
    <alternativeName>
        <fullName evidence="7">tRNA methyltransferase 11 homolog</fullName>
    </alternativeName>
</protein>
<name>A0A1I7V721_LOALO</name>
<dbReference type="InterPro" id="IPR002052">
    <property type="entry name" value="DNA_methylase_N6_adenine_CS"/>
</dbReference>
<dbReference type="GO" id="GO:0005737">
    <property type="term" value="C:cytoplasm"/>
    <property type="evidence" value="ECO:0007669"/>
    <property type="project" value="TreeGrafter"/>
</dbReference>
<dbReference type="eggNOG" id="KOG2671">
    <property type="taxonomic scope" value="Eukaryota"/>
</dbReference>
<dbReference type="RefSeq" id="XP_020302255.1">
    <property type="nucleotide sequence ID" value="XM_020447524.1"/>
</dbReference>
<dbReference type="FunCoup" id="A0A1I7V721">
    <property type="interactions" value="1906"/>
</dbReference>
<organism evidence="10 11">
    <name type="scientific">Loa loa</name>
    <name type="common">Eye worm</name>
    <name type="synonym">Filaria loa</name>
    <dbReference type="NCBI Taxonomy" id="7209"/>
    <lineage>
        <taxon>Eukaryota</taxon>
        <taxon>Metazoa</taxon>
        <taxon>Ecdysozoa</taxon>
        <taxon>Nematoda</taxon>
        <taxon>Chromadorea</taxon>
        <taxon>Rhabditida</taxon>
        <taxon>Spirurina</taxon>
        <taxon>Spiruromorpha</taxon>
        <taxon>Filarioidea</taxon>
        <taxon>Onchocercidae</taxon>
        <taxon>Loa</taxon>
    </lineage>
</organism>
<comment type="catalytic activity">
    <reaction evidence="3">
        <text>guanosine(10) in tRNA + S-adenosyl-L-methionine = N(2)-methylguanosine(10) in tRNA + S-adenosyl-L-homocysteine + H(+)</text>
        <dbReference type="Rhea" id="RHEA:43128"/>
        <dbReference type="Rhea" id="RHEA-COMP:10355"/>
        <dbReference type="Rhea" id="RHEA-COMP:10357"/>
        <dbReference type="ChEBI" id="CHEBI:15378"/>
        <dbReference type="ChEBI" id="CHEBI:57856"/>
        <dbReference type="ChEBI" id="CHEBI:59789"/>
        <dbReference type="ChEBI" id="CHEBI:74269"/>
        <dbReference type="ChEBI" id="CHEBI:74481"/>
        <dbReference type="EC" id="2.1.1.214"/>
    </reaction>
    <physiologicalReaction direction="left-to-right" evidence="3">
        <dbReference type="Rhea" id="RHEA:43129"/>
    </physiologicalReaction>
</comment>
<dbReference type="GO" id="GO:0043527">
    <property type="term" value="C:tRNA methyltransferase complex"/>
    <property type="evidence" value="ECO:0007669"/>
    <property type="project" value="UniProtKB-ARBA"/>
</dbReference>
<comment type="subunit">
    <text evidence="5">Part of the heterodimeric TRMT11-TRM112 methyltransferase complex; this complex forms an active tRNA methyltransferase, where TRMT112 acts as an activator of the catalytic subunit TRMT11.</text>
</comment>
<evidence type="ECO:0000256" key="7">
    <source>
        <dbReference type="ARBA" id="ARBA00075308"/>
    </source>
</evidence>
<evidence type="ECO:0000256" key="3">
    <source>
        <dbReference type="ARBA" id="ARBA00050985"/>
    </source>
</evidence>
<dbReference type="WBParaSite" id="EN70_10587">
    <property type="protein sequence ID" value="EN70_10587"/>
    <property type="gene ID" value="EN70_10587"/>
</dbReference>
<keyword evidence="2" id="KW-0808">Transferase</keyword>
<dbReference type="CTD" id="9945150"/>
<dbReference type="InterPro" id="IPR029063">
    <property type="entry name" value="SAM-dependent_MTases_sf"/>
</dbReference>
<dbReference type="InParanoid" id="A0A1I7V721"/>
<dbReference type="Pfam" id="PF01170">
    <property type="entry name" value="UPF0020"/>
    <property type="match status" value="1"/>
</dbReference>
<dbReference type="GeneID" id="9945150"/>
<dbReference type="PIRSF" id="PIRSF017259">
    <property type="entry name" value="tRNA_mtfrase_TRM11"/>
    <property type="match status" value="1"/>
</dbReference>
<evidence type="ECO:0000256" key="5">
    <source>
        <dbReference type="ARBA" id="ARBA00065434"/>
    </source>
</evidence>
<keyword evidence="1" id="KW-0489">Methyltransferase</keyword>
<gene>
    <name evidence="9 11" type="ORF">LOAG_07725</name>
</gene>
<dbReference type="PANTHER" id="PTHR13370:SF3">
    <property type="entry name" value="TRNA (GUANINE(10)-N2)-METHYLTRANSFERASE HOMOLOG"/>
    <property type="match status" value="1"/>
</dbReference>
<dbReference type="GO" id="GO:0160102">
    <property type="term" value="F:tRNA (guanine(10)-N2)-methyltransferase activity"/>
    <property type="evidence" value="ECO:0007669"/>
    <property type="project" value="UniProtKB-EC"/>
</dbReference>
<accession>A0A1I7V721</accession>
<dbReference type="GO" id="GO:0003676">
    <property type="term" value="F:nucleic acid binding"/>
    <property type="evidence" value="ECO:0007669"/>
    <property type="project" value="InterPro"/>
</dbReference>
<dbReference type="SUPFAM" id="SSF53335">
    <property type="entry name" value="S-adenosyl-L-methionine-dependent methyltransferases"/>
    <property type="match status" value="1"/>
</dbReference>
<dbReference type="STRING" id="7209.A0A1I7V721"/>
<dbReference type="PANTHER" id="PTHR13370">
    <property type="entry name" value="RNA METHYLASE-RELATED"/>
    <property type="match status" value="1"/>
</dbReference>
<proteinExistence type="predicted"/>
<dbReference type="PRINTS" id="PR00507">
    <property type="entry name" value="N12N6MTFRASE"/>
</dbReference>
<evidence type="ECO:0000259" key="8">
    <source>
        <dbReference type="Pfam" id="PF01170"/>
    </source>
</evidence>
<dbReference type="AlphaFoldDB" id="A0A1I7V721"/>
<dbReference type="GO" id="GO:0032259">
    <property type="term" value="P:methylation"/>
    <property type="evidence" value="ECO:0007669"/>
    <property type="project" value="UniProtKB-KW"/>
</dbReference>
<reference evidence="11" key="2">
    <citation type="submission" date="2016-11" db="UniProtKB">
        <authorList>
            <consortium name="WormBaseParasite"/>
        </authorList>
    </citation>
    <scope>IDENTIFICATION</scope>
</reference>
<keyword evidence="10" id="KW-1185">Reference proteome</keyword>
<evidence type="ECO:0000256" key="4">
    <source>
        <dbReference type="ARBA" id="ARBA00056270"/>
    </source>
</evidence>
<dbReference type="CDD" id="cd02440">
    <property type="entry name" value="AdoMet_MTases"/>
    <property type="match status" value="1"/>
</dbReference>
<sequence length="356" mass="40178">MITTNYAQKYDSTDQSFAIRIRSVGRKCSRIPSESIIADIGKALNLTESPVNLNNPCNTFYVIEEYDSDSLQRLHFGKLVGCGQGQLKNYYSLAERCYIGNTTIDPELSFLQANIAKVVIGSLVLDPFCGTGGLLIAAAHFGAAVLGSEINYQIARAIGKSSRAGVECNTAKESVAANFRQYGTDVYFMGLVIADASQHQLWHPGMHSGTFPVFDAIITDPPYGVRERGQKVGIKGKKESWIVKDTQHTNHYPEKAKYSISSTFLDLIDLASKLLVVGGRLLFWFPVFDDEYSEAILPRHDAMKLIYNCEQTLSRRYSRRLLVYEKLRMVKDDEKPYVERDCYENITFRQRVFRKN</sequence>
<evidence type="ECO:0000256" key="1">
    <source>
        <dbReference type="ARBA" id="ARBA00022603"/>
    </source>
</evidence>
<comment type="function">
    <text evidence="4">Catalytic subunit of the TRMT11-TRM112 methyltransferase complex, that specifically mediates the S-adenosyl-L-methionine-dependent N(2)-methylation of guanosine nucleotide at position 10 (m2G10) in tRNAs. This is one of the major tRNA (guanine-N(2))-methyltransferases.</text>
</comment>
<dbReference type="KEGG" id="loa:LOAG_07725"/>